<dbReference type="OrthoDB" id="73273at2759"/>
<evidence type="ECO:0000313" key="6">
    <source>
        <dbReference type="EMBL" id="CUG84346.1"/>
    </source>
</evidence>
<organism evidence="6 7">
    <name type="scientific">Bodo saltans</name>
    <name type="common">Flagellated protozoan</name>
    <dbReference type="NCBI Taxonomy" id="75058"/>
    <lineage>
        <taxon>Eukaryota</taxon>
        <taxon>Discoba</taxon>
        <taxon>Euglenozoa</taxon>
        <taxon>Kinetoplastea</taxon>
        <taxon>Metakinetoplastina</taxon>
        <taxon>Eubodonida</taxon>
        <taxon>Bodonidae</taxon>
        <taxon>Bodo</taxon>
    </lineage>
</organism>
<evidence type="ECO:0000256" key="4">
    <source>
        <dbReference type="ARBA" id="ARBA00023136"/>
    </source>
</evidence>
<keyword evidence="4 5" id="KW-0472">Membrane</keyword>
<keyword evidence="2 5" id="KW-0812">Transmembrane</keyword>
<protein>
    <submittedName>
        <fullName evidence="6">GPI-anchored surface protein, putative</fullName>
    </submittedName>
</protein>
<comment type="subcellular location">
    <subcellularLocation>
        <location evidence="1">Membrane</location>
        <topology evidence="1">Multi-pass membrane protein</topology>
    </subcellularLocation>
</comment>
<evidence type="ECO:0000256" key="1">
    <source>
        <dbReference type="ARBA" id="ARBA00004141"/>
    </source>
</evidence>
<proteinExistence type="predicted"/>
<name>A0A0S4J660_BODSA</name>
<evidence type="ECO:0000256" key="2">
    <source>
        <dbReference type="ARBA" id="ARBA00022692"/>
    </source>
</evidence>
<dbReference type="PANTHER" id="PTHR31652:SF0">
    <property type="entry name" value="LIMR FAMILY PROTEIN DDB_G0283707-RELATED"/>
    <property type="match status" value="1"/>
</dbReference>
<accession>A0A0S4J660</accession>
<dbReference type="VEuPathDB" id="TriTrypDB:BSAL_88555"/>
<feature type="non-terminal residue" evidence="6">
    <location>
        <position position="62"/>
    </location>
</feature>
<gene>
    <name evidence="6" type="ORF">BSAL_88555</name>
</gene>
<evidence type="ECO:0000313" key="7">
    <source>
        <dbReference type="Proteomes" id="UP000051952"/>
    </source>
</evidence>
<sequence length="62" mass="6817">MINWWLIVLAVIIGILVLGLSAYLLLYYGSEEDNGEAYLSKLIVVLGMCLACGIVLLLPYDV</sequence>
<dbReference type="Proteomes" id="UP000051952">
    <property type="component" value="Unassembled WGS sequence"/>
</dbReference>
<dbReference type="OMA" id="MWEIVLW"/>
<feature type="transmembrane region" description="Helical" evidence="5">
    <location>
        <begin position="38"/>
        <end position="60"/>
    </location>
</feature>
<keyword evidence="7" id="KW-1185">Reference proteome</keyword>
<dbReference type="EMBL" id="CYKH01001117">
    <property type="protein sequence ID" value="CUG84346.1"/>
    <property type="molecule type" value="Genomic_DNA"/>
</dbReference>
<dbReference type="PANTHER" id="PTHR31652">
    <property type="entry name" value="LIMR FAMILY PROTEIN DDB_G0283707-RELATED"/>
    <property type="match status" value="1"/>
</dbReference>
<feature type="transmembrane region" description="Helical" evidence="5">
    <location>
        <begin position="6"/>
        <end position="26"/>
    </location>
</feature>
<dbReference type="AlphaFoldDB" id="A0A0S4J660"/>
<reference evidence="7" key="1">
    <citation type="submission" date="2015-09" db="EMBL/GenBank/DDBJ databases">
        <authorList>
            <consortium name="Pathogen Informatics"/>
        </authorList>
    </citation>
    <scope>NUCLEOTIDE SEQUENCE [LARGE SCALE GENOMIC DNA]</scope>
    <source>
        <strain evidence="7">Lake Konstanz</strain>
    </source>
</reference>
<keyword evidence="3 5" id="KW-1133">Transmembrane helix</keyword>
<evidence type="ECO:0000256" key="5">
    <source>
        <dbReference type="SAM" id="Phobius"/>
    </source>
</evidence>
<dbReference type="GO" id="GO:0016020">
    <property type="term" value="C:membrane"/>
    <property type="evidence" value="ECO:0007669"/>
    <property type="project" value="UniProtKB-SubCell"/>
</dbReference>
<evidence type="ECO:0000256" key="3">
    <source>
        <dbReference type="ARBA" id="ARBA00022989"/>
    </source>
</evidence>